<dbReference type="Pfam" id="PF06824">
    <property type="entry name" value="Glyco_hydro_125"/>
    <property type="match status" value="1"/>
</dbReference>
<evidence type="ECO:0000313" key="2">
    <source>
        <dbReference type="Proteomes" id="UP000235672"/>
    </source>
</evidence>
<dbReference type="InterPro" id="IPR008313">
    <property type="entry name" value="GH125"/>
</dbReference>
<dbReference type="Proteomes" id="UP000235672">
    <property type="component" value="Unassembled WGS sequence"/>
</dbReference>
<dbReference type="Gene3D" id="1.50.10.10">
    <property type="match status" value="1"/>
</dbReference>
<sequence length="668" mass="73809">MGSIQTITSSSLSLSTEQNFDSKRKPHHLKTLDIGLAGNTVSANPLGDILQLSCFHPLHGVVVACPFAQFDGDRFYDSEYVREYRKKLLDYVHSGRRGFGVHLKGAISDLKSTSGANNINITYSIGKLQVKTTISVSKEQGVVQSTDLRSTSTQKLDLDYTLALNVGVNRASYGQLTEGGPIPIPPPRNEFQLLDSSRAWDVSNTNLDAMIQGALYCDGHRVCLEPMDRNATPIEQPISKAFHGTLQIYPGQTLNLTSTYRLLPGTEISGPSHPPLKFSSKSEDGWKIKNENMSLIIKGNVSYILGNCTIPVSNSATCLITDHVRYLLDVDAKIAELVSGATVEKYQSNIKDVVKGHLNWVFRLAQRPNGYWHRSYLATGVPKDHSVFQLDQQCYPLLELCDFLEHFASEAEFVRSILTERTIPSILSILESHQDVSTGLYSTEETPGDDAVEHPFHFSSHILLWYTFSRLASTLSTLNYVSDDLSLDALRGKADQIRTSTLQHFVACNPATQITMFAYLTDGAGVHTFYHDANDLPTLFIPSWKFAAPSSPEFALWSRTMEFGLSPSNTDGFFSQGPYGGLGSVHTRAPWPLGFAQEFIYANMTRNGAAAEDAWRRIQGSMFMDGLFSEAVDAETGECTSKAWFSWPGSVIGSALIKYGIPGEKYMI</sequence>
<dbReference type="SMART" id="SM01149">
    <property type="entry name" value="DUF1237"/>
    <property type="match status" value="1"/>
</dbReference>
<dbReference type="AlphaFoldDB" id="A0A2J6PPJ2"/>
<proteinExistence type="predicted"/>
<gene>
    <name evidence="1" type="ORF">NA56DRAFT_633928</name>
</gene>
<dbReference type="OrthoDB" id="2580243at2759"/>
<dbReference type="SUPFAM" id="SSF48208">
    <property type="entry name" value="Six-hairpin glycosidases"/>
    <property type="match status" value="1"/>
</dbReference>
<dbReference type="PANTHER" id="PTHR31047">
    <property type="entry name" value="MEIOTICALLY UP-REGULATED GENE 157 PROTEIN"/>
    <property type="match status" value="1"/>
</dbReference>
<evidence type="ECO:0000313" key="1">
    <source>
        <dbReference type="EMBL" id="PMD15942.1"/>
    </source>
</evidence>
<dbReference type="GO" id="GO:0005975">
    <property type="term" value="P:carbohydrate metabolic process"/>
    <property type="evidence" value="ECO:0007669"/>
    <property type="project" value="InterPro"/>
</dbReference>
<dbReference type="EMBL" id="KZ613509">
    <property type="protein sequence ID" value="PMD15942.1"/>
    <property type="molecule type" value="Genomic_DNA"/>
</dbReference>
<name>A0A2J6PPJ2_9HELO</name>
<organism evidence="1 2">
    <name type="scientific">Hyaloscypha hepaticicola</name>
    <dbReference type="NCBI Taxonomy" id="2082293"/>
    <lineage>
        <taxon>Eukaryota</taxon>
        <taxon>Fungi</taxon>
        <taxon>Dikarya</taxon>
        <taxon>Ascomycota</taxon>
        <taxon>Pezizomycotina</taxon>
        <taxon>Leotiomycetes</taxon>
        <taxon>Helotiales</taxon>
        <taxon>Hyaloscyphaceae</taxon>
        <taxon>Hyaloscypha</taxon>
    </lineage>
</organism>
<dbReference type="PANTHER" id="PTHR31047:SF0">
    <property type="entry name" value="MEIOTICALLY UP-REGULATED GENE 157 PROTEIN"/>
    <property type="match status" value="1"/>
</dbReference>
<reference evidence="1 2" key="1">
    <citation type="submission" date="2016-05" db="EMBL/GenBank/DDBJ databases">
        <title>A degradative enzymes factory behind the ericoid mycorrhizal symbiosis.</title>
        <authorList>
            <consortium name="DOE Joint Genome Institute"/>
            <person name="Martino E."/>
            <person name="Morin E."/>
            <person name="Grelet G."/>
            <person name="Kuo A."/>
            <person name="Kohler A."/>
            <person name="Daghino S."/>
            <person name="Barry K."/>
            <person name="Choi C."/>
            <person name="Cichocki N."/>
            <person name="Clum A."/>
            <person name="Copeland A."/>
            <person name="Hainaut M."/>
            <person name="Haridas S."/>
            <person name="Labutti K."/>
            <person name="Lindquist E."/>
            <person name="Lipzen A."/>
            <person name="Khouja H.-R."/>
            <person name="Murat C."/>
            <person name="Ohm R."/>
            <person name="Olson A."/>
            <person name="Spatafora J."/>
            <person name="Veneault-Fourrey C."/>
            <person name="Henrissat B."/>
            <person name="Grigoriev I."/>
            <person name="Martin F."/>
            <person name="Perotto S."/>
        </authorList>
    </citation>
    <scope>NUCLEOTIDE SEQUENCE [LARGE SCALE GENOMIC DNA]</scope>
    <source>
        <strain evidence="1 2">UAMH 7357</strain>
    </source>
</reference>
<keyword evidence="2" id="KW-1185">Reference proteome</keyword>
<protein>
    <submittedName>
        <fullName evidence="1">Uncharacterized protein</fullName>
    </submittedName>
</protein>
<dbReference type="InterPro" id="IPR012341">
    <property type="entry name" value="6hp_glycosidase-like_sf"/>
</dbReference>
<accession>A0A2J6PPJ2</accession>
<dbReference type="InterPro" id="IPR008928">
    <property type="entry name" value="6-hairpin_glycosidase_sf"/>
</dbReference>
<dbReference type="GO" id="GO:0003824">
    <property type="term" value="F:catalytic activity"/>
    <property type="evidence" value="ECO:0007669"/>
    <property type="project" value="UniProtKB-ARBA"/>
</dbReference>